<feature type="compositionally biased region" description="Low complexity" evidence="3">
    <location>
        <begin position="476"/>
        <end position="492"/>
    </location>
</feature>
<dbReference type="Pfam" id="PF17035">
    <property type="entry name" value="BET"/>
    <property type="match status" value="1"/>
</dbReference>
<feature type="compositionally biased region" description="Basic residues" evidence="3">
    <location>
        <begin position="918"/>
        <end position="927"/>
    </location>
</feature>
<dbReference type="PANTHER" id="PTHR22880:SF225">
    <property type="entry name" value="BROMODOMAIN-CONTAINING PROTEIN BET-1-RELATED"/>
    <property type="match status" value="1"/>
</dbReference>
<keyword evidence="7" id="KW-1185">Reference proteome</keyword>
<feature type="region of interest" description="Disordered" evidence="3">
    <location>
        <begin position="23"/>
        <end position="341"/>
    </location>
</feature>
<feature type="domain" description="Bromo" evidence="4">
    <location>
        <begin position="581"/>
        <end position="653"/>
    </location>
</feature>
<accession>A0ABR3W6S6</accession>
<evidence type="ECO:0000256" key="3">
    <source>
        <dbReference type="SAM" id="MobiDB-lite"/>
    </source>
</evidence>
<feature type="compositionally biased region" description="Polar residues" evidence="3">
    <location>
        <begin position="108"/>
        <end position="117"/>
    </location>
</feature>
<name>A0ABR3W6S6_9PEZI</name>
<keyword evidence="1 2" id="KW-0103">Bromodomain</keyword>
<dbReference type="SMART" id="SM00297">
    <property type="entry name" value="BROMO"/>
    <property type="match status" value="2"/>
</dbReference>
<dbReference type="PROSITE" id="PS50014">
    <property type="entry name" value="BROMODOMAIN_2"/>
    <property type="match status" value="2"/>
</dbReference>
<feature type="domain" description="Bromo" evidence="4">
    <location>
        <begin position="357"/>
        <end position="435"/>
    </location>
</feature>
<feature type="compositionally biased region" description="Acidic residues" evidence="3">
    <location>
        <begin position="697"/>
        <end position="713"/>
    </location>
</feature>
<evidence type="ECO:0000259" key="5">
    <source>
        <dbReference type="PROSITE" id="PS51525"/>
    </source>
</evidence>
<evidence type="ECO:0000256" key="2">
    <source>
        <dbReference type="PROSITE-ProRule" id="PRU00035"/>
    </source>
</evidence>
<dbReference type="PANTHER" id="PTHR22880">
    <property type="entry name" value="FALZ-RELATED BROMODOMAIN-CONTAINING PROTEINS"/>
    <property type="match status" value="1"/>
</dbReference>
<dbReference type="Pfam" id="PF00439">
    <property type="entry name" value="Bromodomain"/>
    <property type="match status" value="2"/>
</dbReference>
<dbReference type="InterPro" id="IPR038336">
    <property type="entry name" value="NET_sf"/>
</dbReference>
<feature type="compositionally biased region" description="Polar residues" evidence="3">
    <location>
        <begin position="239"/>
        <end position="256"/>
    </location>
</feature>
<dbReference type="PROSITE" id="PS00633">
    <property type="entry name" value="BROMODOMAIN_1"/>
    <property type="match status" value="1"/>
</dbReference>
<evidence type="ECO:0008006" key="8">
    <source>
        <dbReference type="Google" id="ProtNLM"/>
    </source>
</evidence>
<dbReference type="Proteomes" id="UP001586593">
    <property type="component" value="Unassembled WGS sequence"/>
</dbReference>
<dbReference type="CDD" id="cd04369">
    <property type="entry name" value="Bromodomain"/>
    <property type="match status" value="1"/>
</dbReference>
<feature type="compositionally biased region" description="Low complexity" evidence="3">
    <location>
        <begin position="677"/>
        <end position="688"/>
    </location>
</feature>
<dbReference type="EMBL" id="JAZHXJ010000662">
    <property type="protein sequence ID" value="KAL1854455.1"/>
    <property type="molecule type" value="Genomic_DNA"/>
</dbReference>
<protein>
    <recommendedName>
        <fullName evidence="8">Transcription regulator bdf1</fullName>
    </recommendedName>
</protein>
<dbReference type="PROSITE" id="PS51525">
    <property type="entry name" value="NET"/>
    <property type="match status" value="1"/>
</dbReference>
<feature type="compositionally biased region" description="Basic and acidic residues" evidence="3">
    <location>
        <begin position="96"/>
        <end position="105"/>
    </location>
</feature>
<feature type="region of interest" description="Disordered" evidence="3">
    <location>
        <begin position="769"/>
        <end position="828"/>
    </location>
</feature>
<evidence type="ECO:0000256" key="1">
    <source>
        <dbReference type="ARBA" id="ARBA00023117"/>
    </source>
</evidence>
<feature type="compositionally biased region" description="Polar residues" evidence="3">
    <location>
        <begin position="206"/>
        <end position="218"/>
    </location>
</feature>
<feature type="compositionally biased region" description="Low complexity" evidence="3">
    <location>
        <begin position="51"/>
        <end position="64"/>
    </location>
</feature>
<dbReference type="PRINTS" id="PR00503">
    <property type="entry name" value="BROMODOMAIN"/>
</dbReference>
<dbReference type="InterPro" id="IPR001487">
    <property type="entry name" value="Bromodomain"/>
</dbReference>
<evidence type="ECO:0000313" key="6">
    <source>
        <dbReference type="EMBL" id="KAL1854455.1"/>
    </source>
</evidence>
<reference evidence="6 7" key="1">
    <citation type="journal article" date="2024" name="Commun. Biol.">
        <title>Comparative genomic analysis of thermophilic fungi reveals convergent evolutionary adaptations and gene losses.</title>
        <authorList>
            <person name="Steindorff A.S."/>
            <person name="Aguilar-Pontes M.V."/>
            <person name="Robinson A.J."/>
            <person name="Andreopoulos B."/>
            <person name="LaButti K."/>
            <person name="Kuo A."/>
            <person name="Mondo S."/>
            <person name="Riley R."/>
            <person name="Otillar R."/>
            <person name="Haridas S."/>
            <person name="Lipzen A."/>
            <person name="Grimwood J."/>
            <person name="Schmutz J."/>
            <person name="Clum A."/>
            <person name="Reid I.D."/>
            <person name="Moisan M.C."/>
            <person name="Butler G."/>
            <person name="Nguyen T.T.M."/>
            <person name="Dewar K."/>
            <person name="Conant G."/>
            <person name="Drula E."/>
            <person name="Henrissat B."/>
            <person name="Hansel C."/>
            <person name="Singer S."/>
            <person name="Hutchinson M.I."/>
            <person name="de Vries R.P."/>
            <person name="Natvig D.O."/>
            <person name="Powell A.J."/>
            <person name="Tsang A."/>
            <person name="Grigoriev I.V."/>
        </authorList>
    </citation>
    <scope>NUCLEOTIDE SEQUENCE [LARGE SCALE GENOMIC DNA]</scope>
    <source>
        <strain evidence="6 7">ATCC 24622</strain>
    </source>
</reference>
<dbReference type="Gene3D" id="1.20.1270.220">
    <property type="match status" value="1"/>
</dbReference>
<dbReference type="InterPro" id="IPR027353">
    <property type="entry name" value="NET_dom"/>
</dbReference>
<feature type="region of interest" description="Disordered" evidence="3">
    <location>
        <begin position="907"/>
        <end position="986"/>
    </location>
</feature>
<feature type="compositionally biased region" description="Basic and acidic residues" evidence="3">
    <location>
        <begin position="549"/>
        <end position="561"/>
    </location>
</feature>
<feature type="domain" description="NET" evidence="5">
    <location>
        <begin position="819"/>
        <end position="900"/>
    </location>
</feature>
<feature type="compositionally biased region" description="Polar residues" evidence="3">
    <location>
        <begin position="952"/>
        <end position="970"/>
    </location>
</feature>
<feature type="region of interest" description="Disordered" evidence="3">
    <location>
        <begin position="456"/>
        <end position="561"/>
    </location>
</feature>
<feature type="compositionally biased region" description="Low complexity" evidence="3">
    <location>
        <begin position="908"/>
        <end position="917"/>
    </location>
</feature>
<sequence length="986" mass="104894">MAVMASHLTDGALPVEKPLATDVASGKDGLAGGVEVNGHASPLATPAENNVKSASSPSPISKAVDAVAQESPNGDVSSNGVVSTSETSADQNKTSAEPDSKEAAEPRQASQPATDESTGVAPEPTRDDAPPSTAPDVDKDESATRQAEATGPEESASKDVAAPPASTSLGASDAAASEEKKPSSPPSAEDDAQADVPMTDAPPAVETSQAGEPSTSAQEADAAGGPDVEKGEEVDLHPQSMSNLALDASQGSSTAVATADVSMSDAPPSPTKVTRGRDDDEAEEPAAKRVKTSPPSDSVEVKLPSTATVPPPPSDAQLSSPARESGPPKNLADPSLDDQPITDWQARKIRGILAGIKKTKAGNNFKLGVKVLWPDLWPDYSAKIAEPTDLTTMEKRLKGTEPDYQPYPTMGEFKKDVRRLYENSLAFNGEAHDVTKAAQLVRDQIFEKMSLEPAVEVPRAERKEPVKHHPSRNVGARVAAQPRSSPPAAAQPSDRRQSKGAAAAAAVADKPVESPAFAIPPNNNGVPLIRRDSTKNADDRPKRPIHPPKNKDLGYEPKKKKKLPPELRFCDEVLTELRKGRYYEFNQFFLTPVDPIALNIPTYHKTVKRPMDLQTMGEKLHTGQYGSAKDFEKDFYQIIKNCRLFNGDDHIVTHKALELEDLFKREWAKKDDWMAKNAPAASAASQNPLGSPRGKDDSDEEDLESEGEAEEEKEQSSATLEALQRRLNEENDKLNAYMKSKNPDIGMVEVSQTLVVTLQKQIIQERQRLAAQAGSSKKSKAAKPAKGKKSGGASRKGTATAGAAAGGGAASAGSAKKASGGAKKSKRVLGTVEKEVVATAISNLEGDLLNKAIDIIKKDTNENENDSGELELDIDLLSQDALAKLYDISIKAFPDLRAEKEKHLGIQAAPEAAAAKQKPSKPKKNKPMGKAEQERRLQQLQDLKAAMIKNRGSGSQEPVESIEGNASNGSVVHAANESEEEDSEED</sequence>
<evidence type="ECO:0000313" key="7">
    <source>
        <dbReference type="Proteomes" id="UP001586593"/>
    </source>
</evidence>
<comment type="caution">
    <text evidence="6">The sequence shown here is derived from an EMBL/GenBank/DDBJ whole genome shotgun (WGS) entry which is preliminary data.</text>
</comment>
<dbReference type="InterPro" id="IPR050935">
    <property type="entry name" value="Bromo_chromatin_reader"/>
</dbReference>
<feature type="compositionally biased region" description="Basic residues" evidence="3">
    <location>
        <begin position="777"/>
        <end position="789"/>
    </location>
</feature>
<feature type="compositionally biased region" description="Basic and acidic residues" evidence="3">
    <location>
        <begin position="529"/>
        <end position="542"/>
    </location>
</feature>
<feature type="compositionally biased region" description="Low complexity" evidence="3">
    <location>
        <begin position="811"/>
        <end position="822"/>
    </location>
</feature>
<gene>
    <name evidence="6" type="ORF">VTK73DRAFT_8744</name>
</gene>
<feature type="compositionally biased region" description="Basic and acidic residues" evidence="3">
    <location>
        <begin position="227"/>
        <end position="236"/>
    </location>
</feature>
<evidence type="ECO:0000259" key="4">
    <source>
        <dbReference type="PROSITE" id="PS50014"/>
    </source>
</evidence>
<organism evidence="6 7">
    <name type="scientific">Phialemonium thermophilum</name>
    <dbReference type="NCBI Taxonomy" id="223376"/>
    <lineage>
        <taxon>Eukaryota</taxon>
        <taxon>Fungi</taxon>
        <taxon>Dikarya</taxon>
        <taxon>Ascomycota</taxon>
        <taxon>Pezizomycotina</taxon>
        <taxon>Sordariomycetes</taxon>
        <taxon>Sordariomycetidae</taxon>
        <taxon>Cephalothecales</taxon>
        <taxon>Cephalothecaceae</taxon>
        <taxon>Phialemonium</taxon>
    </lineage>
</organism>
<feature type="compositionally biased region" description="Low complexity" evidence="3">
    <location>
        <begin position="791"/>
        <end position="803"/>
    </location>
</feature>
<proteinExistence type="predicted"/>
<feature type="compositionally biased region" description="Polar residues" evidence="3">
    <location>
        <begin position="70"/>
        <end position="95"/>
    </location>
</feature>
<dbReference type="InterPro" id="IPR036427">
    <property type="entry name" value="Bromodomain-like_sf"/>
</dbReference>
<feature type="region of interest" description="Disordered" evidence="3">
    <location>
        <begin position="677"/>
        <end position="719"/>
    </location>
</feature>
<dbReference type="InterPro" id="IPR018359">
    <property type="entry name" value="Bromodomain_CS"/>
</dbReference>
<dbReference type="Gene3D" id="1.20.920.10">
    <property type="entry name" value="Bromodomain-like"/>
    <property type="match status" value="2"/>
</dbReference>
<dbReference type="SUPFAM" id="SSF47370">
    <property type="entry name" value="Bromodomain"/>
    <property type="match status" value="2"/>
</dbReference>
<feature type="compositionally biased region" description="Acidic residues" evidence="3">
    <location>
        <begin position="977"/>
        <end position="986"/>
    </location>
</feature>